<evidence type="ECO:0000256" key="1">
    <source>
        <dbReference type="ARBA" id="ARBA00022574"/>
    </source>
</evidence>
<dbReference type="EMBL" id="JAUHHV010000005">
    <property type="protein sequence ID" value="KAK1424534.1"/>
    <property type="molecule type" value="Genomic_DNA"/>
</dbReference>
<accession>A0AAD8NXL3</accession>
<dbReference type="AlphaFoldDB" id="A0AAD8NXL3"/>
<organism evidence="5 6">
    <name type="scientific">Tagetes erecta</name>
    <name type="common">African marigold</name>
    <dbReference type="NCBI Taxonomy" id="13708"/>
    <lineage>
        <taxon>Eukaryota</taxon>
        <taxon>Viridiplantae</taxon>
        <taxon>Streptophyta</taxon>
        <taxon>Embryophyta</taxon>
        <taxon>Tracheophyta</taxon>
        <taxon>Spermatophyta</taxon>
        <taxon>Magnoliopsida</taxon>
        <taxon>eudicotyledons</taxon>
        <taxon>Gunneridae</taxon>
        <taxon>Pentapetalae</taxon>
        <taxon>asterids</taxon>
        <taxon>campanulids</taxon>
        <taxon>Asterales</taxon>
        <taxon>Asteraceae</taxon>
        <taxon>Asteroideae</taxon>
        <taxon>Heliantheae alliance</taxon>
        <taxon>Tageteae</taxon>
        <taxon>Tagetes</taxon>
    </lineage>
</organism>
<dbReference type="Proteomes" id="UP001229421">
    <property type="component" value="Unassembled WGS sequence"/>
</dbReference>
<keyword evidence="2" id="KW-0677">Repeat</keyword>
<evidence type="ECO:0008006" key="7">
    <source>
        <dbReference type="Google" id="ProtNLM"/>
    </source>
</evidence>
<proteinExistence type="predicted"/>
<dbReference type="Pfam" id="PF17814">
    <property type="entry name" value="LisH_TPL"/>
    <property type="match status" value="1"/>
</dbReference>
<reference evidence="5" key="1">
    <citation type="journal article" date="2023" name="bioRxiv">
        <title>Improved chromosome-level genome assembly for marigold (Tagetes erecta).</title>
        <authorList>
            <person name="Jiang F."/>
            <person name="Yuan L."/>
            <person name="Wang S."/>
            <person name="Wang H."/>
            <person name="Xu D."/>
            <person name="Wang A."/>
            <person name="Fan W."/>
        </authorList>
    </citation>
    <scope>NUCLEOTIDE SEQUENCE</scope>
    <source>
        <strain evidence="5">WSJ</strain>
        <tissue evidence="5">Leaf</tissue>
    </source>
</reference>
<evidence type="ECO:0000256" key="2">
    <source>
        <dbReference type="ARBA" id="ARBA00022737"/>
    </source>
</evidence>
<feature type="domain" description="TPL/SMU1 LisH-like dimerisation" evidence="3">
    <location>
        <begin position="41"/>
        <end position="66"/>
    </location>
</feature>
<dbReference type="PANTHER" id="PTHR44083:SF45">
    <property type="entry name" value="TOPLESS-RELATED PROTEIN 1"/>
    <property type="match status" value="1"/>
</dbReference>
<evidence type="ECO:0000259" key="3">
    <source>
        <dbReference type="Pfam" id="PF17814"/>
    </source>
</evidence>
<dbReference type="PROSITE" id="PS50896">
    <property type="entry name" value="LISH"/>
    <property type="match status" value="1"/>
</dbReference>
<dbReference type="InterPro" id="IPR027728">
    <property type="entry name" value="Topless_fam"/>
</dbReference>
<protein>
    <recommendedName>
        <fullName evidence="7">LisH domain-containing protein</fullName>
    </recommendedName>
</protein>
<feature type="domain" description="TPR1-like CTLH-containing" evidence="4">
    <location>
        <begin position="72"/>
        <end position="108"/>
    </location>
</feature>
<dbReference type="InterPro" id="IPR006594">
    <property type="entry name" value="LisH"/>
</dbReference>
<gene>
    <name evidence="5" type="ORF">QVD17_19864</name>
</gene>
<name>A0AAD8NXL3_TARER</name>
<evidence type="ECO:0000259" key="4">
    <source>
        <dbReference type="Pfam" id="PF21889"/>
    </source>
</evidence>
<dbReference type="InterPro" id="IPR054080">
    <property type="entry name" value="TPR1-like_2nd"/>
</dbReference>
<dbReference type="GO" id="GO:0006355">
    <property type="term" value="P:regulation of DNA-templated transcription"/>
    <property type="evidence" value="ECO:0007669"/>
    <property type="project" value="InterPro"/>
</dbReference>
<dbReference type="InterPro" id="IPR054532">
    <property type="entry name" value="TPL_SMU1_LisH-like"/>
</dbReference>
<dbReference type="PANTHER" id="PTHR44083">
    <property type="entry name" value="TOPLESS-RELATED PROTEIN 1-RELATED"/>
    <property type="match status" value="1"/>
</dbReference>
<keyword evidence="6" id="KW-1185">Reference proteome</keyword>
<dbReference type="Pfam" id="PF21889">
    <property type="entry name" value="TPR1-like_2nd"/>
    <property type="match status" value="1"/>
</dbReference>
<comment type="caution">
    <text evidence="5">The sequence shown here is derived from an EMBL/GenBank/DDBJ whole genome shotgun (WGS) entry which is preliminary data.</text>
</comment>
<evidence type="ECO:0000313" key="6">
    <source>
        <dbReference type="Proteomes" id="UP001229421"/>
    </source>
</evidence>
<sequence length="223" mass="25458">MNVYDENGVFNLSTVLCFKSLNVVSKQEMFRSNELPMSSLSRDLVFLILQFLDEEKFKETAPKLQELGLFFNLKHFEDEMHNGNLDEVEKYLSGFTKVDDNRYITNVHILYLNEIFVTLVAFQPTPTVVPTSLAGWMSIQPSVSHPMVSVNAIGLGSLSVSAALKHPRTPTNTSFDYPSFVKVFSVCSFLHYWDIWLVAWCKPGNHGREVSFIWKVSITQSMM</sequence>
<keyword evidence="1" id="KW-0853">WD repeat</keyword>
<evidence type="ECO:0000313" key="5">
    <source>
        <dbReference type="EMBL" id="KAK1424534.1"/>
    </source>
</evidence>